<dbReference type="EMBL" id="STFF01000001">
    <property type="protein sequence ID" value="THU41766.1"/>
    <property type="molecule type" value="Genomic_DNA"/>
</dbReference>
<feature type="signal peptide" evidence="10">
    <location>
        <begin position="1"/>
        <end position="27"/>
    </location>
</feature>
<keyword evidence="5" id="KW-0349">Heme</keyword>
<evidence type="ECO:0000313" key="11">
    <source>
        <dbReference type="EMBL" id="THU41766.1"/>
    </source>
</evidence>
<feature type="chain" id="PRO_5021002411" description="Photosynthetic reaction center cytochrome c subunit" evidence="10">
    <location>
        <begin position="28"/>
        <end position="152"/>
    </location>
</feature>
<dbReference type="GO" id="GO:0005506">
    <property type="term" value="F:iron ion binding"/>
    <property type="evidence" value="ECO:0007669"/>
    <property type="project" value="InterPro"/>
</dbReference>
<dbReference type="Gene3D" id="1.10.468.10">
    <property type="entry name" value="Photosynthetic Reaction Center, subunit C, domain 2"/>
    <property type="match status" value="1"/>
</dbReference>
<evidence type="ECO:0000256" key="5">
    <source>
        <dbReference type="ARBA" id="ARBA00022617"/>
    </source>
</evidence>
<evidence type="ECO:0000256" key="8">
    <source>
        <dbReference type="ARBA" id="ARBA00023004"/>
    </source>
</evidence>
<keyword evidence="12" id="KW-1185">Reference proteome</keyword>
<dbReference type="AlphaFoldDB" id="A0A4V4H1T6"/>
<dbReference type="GO" id="GO:0009055">
    <property type="term" value="F:electron transfer activity"/>
    <property type="evidence" value="ECO:0007669"/>
    <property type="project" value="InterPro"/>
</dbReference>
<evidence type="ECO:0000256" key="9">
    <source>
        <dbReference type="SAM" id="MobiDB-lite"/>
    </source>
</evidence>
<gene>
    <name evidence="11" type="ORF">FAM09_06605</name>
</gene>
<accession>A0A4V4H1T6</accession>
<dbReference type="Proteomes" id="UP000306918">
    <property type="component" value="Unassembled WGS sequence"/>
</dbReference>
<name>A0A4V4H1T6_9BACT</name>
<dbReference type="OrthoDB" id="951235at2"/>
<keyword evidence="7" id="KW-0249">Electron transport</keyword>
<evidence type="ECO:0000256" key="1">
    <source>
        <dbReference type="ARBA" id="ARBA00003196"/>
    </source>
</evidence>
<evidence type="ECO:0000256" key="2">
    <source>
        <dbReference type="ARBA" id="ARBA00015978"/>
    </source>
</evidence>
<evidence type="ECO:0000313" key="12">
    <source>
        <dbReference type="Proteomes" id="UP000306918"/>
    </source>
</evidence>
<dbReference type="RefSeq" id="WP_136576254.1">
    <property type="nucleotide sequence ID" value="NZ_STFF01000001.1"/>
</dbReference>
<evidence type="ECO:0000256" key="3">
    <source>
        <dbReference type="ARBA" id="ARBA00022448"/>
    </source>
</evidence>
<dbReference type="SUPFAM" id="SSF48695">
    <property type="entry name" value="Multiheme cytochromes"/>
    <property type="match status" value="1"/>
</dbReference>
<organism evidence="11 12">
    <name type="scientific">Niastella caeni</name>
    <dbReference type="NCBI Taxonomy" id="2569763"/>
    <lineage>
        <taxon>Bacteria</taxon>
        <taxon>Pseudomonadati</taxon>
        <taxon>Bacteroidota</taxon>
        <taxon>Chitinophagia</taxon>
        <taxon>Chitinophagales</taxon>
        <taxon>Chitinophagaceae</taxon>
        <taxon>Niastella</taxon>
    </lineage>
</organism>
<dbReference type="GO" id="GO:0030077">
    <property type="term" value="C:plasma membrane light-harvesting complex"/>
    <property type="evidence" value="ECO:0007669"/>
    <property type="project" value="InterPro"/>
</dbReference>
<evidence type="ECO:0000256" key="10">
    <source>
        <dbReference type="SAM" id="SignalP"/>
    </source>
</evidence>
<dbReference type="InterPro" id="IPR023119">
    <property type="entry name" value="Multihaem_cyt_PRC_cyt_su-like"/>
</dbReference>
<evidence type="ECO:0000256" key="7">
    <source>
        <dbReference type="ARBA" id="ARBA00022982"/>
    </source>
</evidence>
<dbReference type="NCBIfam" id="NF033196">
    <property type="entry name" value="c_type_nonphoto"/>
    <property type="match status" value="1"/>
</dbReference>
<evidence type="ECO:0000256" key="6">
    <source>
        <dbReference type="ARBA" id="ARBA00022723"/>
    </source>
</evidence>
<evidence type="ECO:0000256" key="4">
    <source>
        <dbReference type="ARBA" id="ARBA00022531"/>
    </source>
</evidence>
<keyword evidence="8" id="KW-0408">Iron</keyword>
<feature type="region of interest" description="Disordered" evidence="9">
    <location>
        <begin position="124"/>
        <end position="152"/>
    </location>
</feature>
<dbReference type="InterPro" id="IPR036280">
    <property type="entry name" value="Multihaem_cyt_sf"/>
</dbReference>
<comment type="caution">
    <text evidence="11">The sequence shown here is derived from an EMBL/GenBank/DDBJ whole genome shotgun (WGS) entry which is preliminary data.</text>
</comment>
<keyword evidence="6" id="KW-0479">Metal-binding</keyword>
<keyword evidence="3" id="KW-0813">Transport</keyword>
<dbReference type="GO" id="GO:0020037">
    <property type="term" value="F:heme binding"/>
    <property type="evidence" value="ECO:0007669"/>
    <property type="project" value="InterPro"/>
</dbReference>
<sequence length="152" mass="16809">MFFKKKITVAGTLVALVVLGIAASAPADPTFKNLKVLPKNISHDELDNIMHEFNRSLGVKCNFCHVAQKENPKKLDFASDEKGEKNVTRDMMRMTDRINKKFFRFKKDDQHTIPPVGCVTCHHGSPHPEAVAPKEMKAPPPPPPAQAPASGK</sequence>
<keyword evidence="4" id="KW-0602">Photosynthesis</keyword>
<dbReference type="Pfam" id="PF02276">
    <property type="entry name" value="CytoC_RC"/>
    <property type="match status" value="1"/>
</dbReference>
<reference evidence="11 12" key="1">
    <citation type="submission" date="2019-04" db="EMBL/GenBank/DDBJ databases">
        <title>Niastella caeni sp. nov., isolated from activated sludge.</title>
        <authorList>
            <person name="Sheng M."/>
        </authorList>
    </citation>
    <scope>NUCLEOTIDE SEQUENCE [LARGE SCALE GENOMIC DNA]</scope>
    <source>
        <strain evidence="11 12">HX-2-15</strain>
    </source>
</reference>
<keyword evidence="10" id="KW-0732">Signal</keyword>
<comment type="function">
    <text evidence="1">The reaction center of purple bacteria contains a tightly bound cytochrome molecule which re-reduces the photo oxidized primary electron donor.</text>
</comment>
<dbReference type="GO" id="GO:0019684">
    <property type="term" value="P:photosynthesis, light reaction"/>
    <property type="evidence" value="ECO:0007669"/>
    <property type="project" value="InterPro"/>
</dbReference>
<dbReference type="InterPro" id="IPR003158">
    <property type="entry name" value="Photosyn_RC_cyt_c-su"/>
</dbReference>
<proteinExistence type="predicted"/>
<protein>
    <recommendedName>
        <fullName evidence="2">Photosynthetic reaction center cytochrome c subunit</fullName>
    </recommendedName>
</protein>